<evidence type="ECO:0000313" key="3">
    <source>
        <dbReference type="Proteomes" id="UP000053577"/>
    </source>
</evidence>
<evidence type="ECO:0000313" key="2">
    <source>
        <dbReference type="EMBL" id="KSV17276.1"/>
    </source>
</evidence>
<protein>
    <recommendedName>
        <fullName evidence="1">TIR domain-containing protein</fullName>
    </recommendedName>
</protein>
<evidence type="ECO:0000259" key="1">
    <source>
        <dbReference type="Pfam" id="PF13676"/>
    </source>
</evidence>
<proteinExistence type="predicted"/>
<dbReference type="GO" id="GO:0007165">
    <property type="term" value="P:signal transduction"/>
    <property type="evidence" value="ECO:0007669"/>
    <property type="project" value="InterPro"/>
</dbReference>
<dbReference type="RefSeq" id="WP_058292656.1">
    <property type="nucleotide sequence ID" value="NZ_JGYD01000025.1"/>
</dbReference>
<dbReference type="InterPro" id="IPR000157">
    <property type="entry name" value="TIR_dom"/>
</dbReference>
<dbReference type="InterPro" id="IPR035897">
    <property type="entry name" value="Toll_tir_struct_dom_sf"/>
</dbReference>
<dbReference type="Gene3D" id="3.40.50.10140">
    <property type="entry name" value="Toll/interleukin-1 receptor homology (TIR) domain"/>
    <property type="match status" value="1"/>
</dbReference>
<dbReference type="EMBL" id="JGYD01000025">
    <property type="protein sequence ID" value="KSV17276.1"/>
    <property type="molecule type" value="Genomic_DNA"/>
</dbReference>
<name>A0A0V8M0K8_9CHLR</name>
<dbReference type="AlphaFoldDB" id="A0A0V8M0K8"/>
<feature type="domain" description="TIR" evidence="1">
    <location>
        <begin position="4"/>
        <end position="128"/>
    </location>
</feature>
<dbReference type="OrthoDB" id="5149141at2"/>
<dbReference type="Pfam" id="PF13676">
    <property type="entry name" value="TIR_2"/>
    <property type="match status" value="1"/>
</dbReference>
<gene>
    <name evidence="2" type="ORF">DA01_07340</name>
</gene>
<dbReference type="Proteomes" id="UP000053577">
    <property type="component" value="Unassembled WGS sequence"/>
</dbReference>
<sequence>MGSVWITYAWDDNKCSDVDFIVQELISAGLNVKLDRWNLNAGKRLWEQIEHFIQDQSLSDGWLLYATQVSLGSEKCKEEFAYALDRALDKRGGDFPIIALFPASVDKELIPAGIKTRLFVSITDPDWKERIVAVIERRSPTITKPQVEPYALAIHQMGEQYVIEVRPRAGTWSPFMIGIPMNEKDRVSPQLHHGAANCPPTGIIMTSLHRYIEGTTADGKLWINSAGNEATPTQSYYILCQNLPSFLIFGIDGGSPQYQVKF</sequence>
<comment type="caution">
    <text evidence="2">The sequence shown here is derived from an EMBL/GenBank/DDBJ whole genome shotgun (WGS) entry which is preliminary data.</text>
</comment>
<organism evidence="2 3">
    <name type="scientific">Dehalococcoides mccartyi</name>
    <dbReference type="NCBI Taxonomy" id="61435"/>
    <lineage>
        <taxon>Bacteria</taxon>
        <taxon>Bacillati</taxon>
        <taxon>Chloroflexota</taxon>
        <taxon>Dehalococcoidia</taxon>
        <taxon>Dehalococcoidales</taxon>
        <taxon>Dehalococcoidaceae</taxon>
        <taxon>Dehalococcoides</taxon>
    </lineage>
</organism>
<dbReference type="SUPFAM" id="SSF52200">
    <property type="entry name" value="Toll/Interleukin receptor TIR domain"/>
    <property type="match status" value="1"/>
</dbReference>
<dbReference type="PATRIC" id="fig|61435.5.peg.1442"/>
<reference evidence="2 3" key="1">
    <citation type="journal article" date="2015" name="Sci. Rep.">
        <title>A comparative genomics and reductive dehalogenase gene transcription study of two chloroethene-respiring bacteria, Dehalococcoides mccartyi strains MB and 11a.</title>
        <authorList>
            <person name="Low A."/>
            <person name="Shen Z."/>
            <person name="Cheng D."/>
            <person name="Rogers M.J."/>
            <person name="Lee P.K."/>
            <person name="He J."/>
        </authorList>
    </citation>
    <scope>NUCLEOTIDE SEQUENCE [LARGE SCALE GENOMIC DNA]</scope>
    <source>
        <strain evidence="2 3">MB</strain>
    </source>
</reference>
<accession>A0A0V8M0K8</accession>